<name>A0A0H3ZQX0_VIBSP</name>
<dbReference type="AlphaFoldDB" id="A0A0H3ZQX0"/>
<sequence length="106" mass="12867">MHHKTNSFIRQIMITYSHKGKKSLYKKKQMKRLISILDDIFSHEGIQQLSIVGRKQLIGYWRRTEHEKYETRRAKYCILYRFFSLYNPQVTVPEPKKCEVDLKFKA</sequence>
<accession>A0A0H3ZQX0</accession>
<proteinExistence type="predicted"/>
<reference evidence="1" key="1">
    <citation type="journal article" date="2015" name="MBio">
        <title>Eco-Evolutionary Dynamics of Episomes among Ecologically Cohesive Bacterial Populations.</title>
        <authorList>
            <person name="Xue H."/>
            <person name="Cordero O.X."/>
            <person name="Camas F.M."/>
            <person name="Trimble W."/>
            <person name="Meyer F."/>
            <person name="Guglielmini J."/>
            <person name="Rocha E.P."/>
            <person name="Polz M.F."/>
        </authorList>
    </citation>
    <scope>NUCLEOTIDE SEQUENCE</scope>
    <source>
        <strain evidence="1">5S_22</strain>
    </source>
</reference>
<protein>
    <submittedName>
        <fullName evidence="1">Uncharacterized protein</fullName>
    </submittedName>
</protein>
<evidence type="ECO:0000313" key="1">
    <source>
        <dbReference type="EMBL" id="AKN38778.1"/>
    </source>
</evidence>
<dbReference type="EMBL" id="KP795615">
    <property type="protein sequence ID" value="AKN38778.1"/>
    <property type="molecule type" value="Genomic_DNA"/>
</dbReference>
<organism evidence="1">
    <name type="scientific">Vibrio splendidus</name>
    <dbReference type="NCBI Taxonomy" id="29497"/>
    <lineage>
        <taxon>Bacteria</taxon>
        <taxon>Pseudomonadati</taxon>
        <taxon>Pseudomonadota</taxon>
        <taxon>Gammaproteobacteria</taxon>
        <taxon>Vibrionales</taxon>
        <taxon>Vibrionaceae</taxon>
        <taxon>Vibrio</taxon>
    </lineage>
</organism>